<feature type="compositionally biased region" description="Low complexity" evidence="1">
    <location>
        <begin position="83"/>
        <end position="99"/>
    </location>
</feature>
<feature type="compositionally biased region" description="Basic and acidic residues" evidence="1">
    <location>
        <begin position="161"/>
        <end position="177"/>
    </location>
</feature>
<proteinExistence type="predicted"/>
<dbReference type="EMBL" id="JAODAN010000007">
    <property type="protein sequence ID" value="KAK1923258.1"/>
    <property type="molecule type" value="Genomic_DNA"/>
</dbReference>
<accession>A0AAD9CZ56</accession>
<reference evidence="2" key="1">
    <citation type="submission" date="2023-02" db="EMBL/GenBank/DDBJ databases">
        <title>Identification and recombinant expression of a fungal hydrolase from Papiliotrema laurentii that hydrolyzes apple cutin and clears colloidal polyester polyurethane.</title>
        <authorList>
            <consortium name="DOE Joint Genome Institute"/>
            <person name="Roman V.A."/>
            <person name="Bojanowski C."/>
            <person name="Crable B.R."/>
            <person name="Wagner D.N."/>
            <person name="Hung C.S."/>
            <person name="Nadeau L.J."/>
            <person name="Schratz L."/>
            <person name="Haridas S."/>
            <person name="Pangilinan J."/>
            <person name="Lipzen A."/>
            <person name="Na H."/>
            <person name="Yan M."/>
            <person name="Ng V."/>
            <person name="Grigoriev I.V."/>
            <person name="Spatafora J.W."/>
            <person name="Barlow D."/>
            <person name="Biffinger J."/>
            <person name="Kelley-Loughnane N."/>
            <person name="Varaljay V.A."/>
            <person name="Crookes-Goodson W.J."/>
        </authorList>
    </citation>
    <scope>NUCLEOTIDE SEQUENCE</scope>
    <source>
        <strain evidence="2">5307AH</strain>
    </source>
</reference>
<feature type="compositionally biased region" description="Low complexity" evidence="1">
    <location>
        <begin position="149"/>
        <end position="160"/>
    </location>
</feature>
<name>A0AAD9CZ56_PAPLA</name>
<sequence length="287" mass="31384">MQGRTGQPNGPGPRSYVPPVTPSVPPTIGQLVPRLRGAINDIDIFQNMVAQGAIDSSMPSWDALLRQYSLLTARLNALSTHLSTLHSPSSTSPSSTTTAPPRPSGPIPLDQALITPLNPLPADSTPLAQGAFFEALNTMPLFPLQQYTSDLLSPSPSDPSHPVEQRERPWRSAEELRAMDQTELERLRDGFRARLAEEHATADALSAYIEDKVGEYTWDTRVDEEGEADDDEGDDDDLFGENEDDAPKQQSKPLETKDLPNPRAGWTLSDYIAYIDTGRRAPATRAS</sequence>
<organism evidence="2 3">
    <name type="scientific">Papiliotrema laurentii</name>
    <name type="common">Cryptococcus laurentii</name>
    <dbReference type="NCBI Taxonomy" id="5418"/>
    <lineage>
        <taxon>Eukaryota</taxon>
        <taxon>Fungi</taxon>
        <taxon>Dikarya</taxon>
        <taxon>Basidiomycota</taxon>
        <taxon>Agaricomycotina</taxon>
        <taxon>Tremellomycetes</taxon>
        <taxon>Tremellales</taxon>
        <taxon>Rhynchogastremaceae</taxon>
        <taxon>Papiliotrema</taxon>
    </lineage>
</organism>
<dbReference type="Proteomes" id="UP001182556">
    <property type="component" value="Unassembled WGS sequence"/>
</dbReference>
<evidence type="ECO:0000256" key="1">
    <source>
        <dbReference type="SAM" id="MobiDB-lite"/>
    </source>
</evidence>
<dbReference type="AlphaFoldDB" id="A0AAD9CZ56"/>
<keyword evidence="3" id="KW-1185">Reference proteome</keyword>
<protein>
    <submittedName>
        <fullName evidence="2">Uncharacterized protein</fullName>
    </submittedName>
</protein>
<feature type="region of interest" description="Disordered" evidence="1">
    <location>
        <begin position="83"/>
        <end position="111"/>
    </location>
</feature>
<feature type="region of interest" description="Disordered" evidence="1">
    <location>
        <begin position="148"/>
        <end position="177"/>
    </location>
</feature>
<gene>
    <name evidence="2" type="ORF">DB88DRAFT_494390</name>
</gene>
<feature type="region of interest" description="Disordered" evidence="1">
    <location>
        <begin position="222"/>
        <end position="265"/>
    </location>
</feature>
<evidence type="ECO:0000313" key="2">
    <source>
        <dbReference type="EMBL" id="KAK1923258.1"/>
    </source>
</evidence>
<feature type="compositionally biased region" description="Acidic residues" evidence="1">
    <location>
        <begin position="224"/>
        <end position="244"/>
    </location>
</feature>
<evidence type="ECO:0000313" key="3">
    <source>
        <dbReference type="Proteomes" id="UP001182556"/>
    </source>
</evidence>
<feature type="region of interest" description="Disordered" evidence="1">
    <location>
        <begin position="1"/>
        <end position="22"/>
    </location>
</feature>
<comment type="caution">
    <text evidence="2">The sequence shown here is derived from an EMBL/GenBank/DDBJ whole genome shotgun (WGS) entry which is preliminary data.</text>
</comment>